<feature type="transmembrane region" description="Helical" evidence="7">
    <location>
        <begin position="329"/>
        <end position="350"/>
    </location>
</feature>
<evidence type="ECO:0000256" key="2">
    <source>
        <dbReference type="ARBA" id="ARBA00005585"/>
    </source>
</evidence>
<protein>
    <recommendedName>
        <fullName evidence="8">SSD domain-containing protein</fullName>
    </recommendedName>
</protein>
<keyword evidence="5 7" id="KW-0472">Membrane</keyword>
<dbReference type="InterPro" id="IPR051697">
    <property type="entry name" value="Patched_domain-protein"/>
</dbReference>
<dbReference type="GeneID" id="136802767"/>
<dbReference type="Gene3D" id="1.20.1640.10">
    <property type="entry name" value="Multidrug efflux transporter AcrB transmembrane domain"/>
    <property type="match status" value="2"/>
</dbReference>
<comment type="similarity">
    <text evidence="2">Belongs to the patched family.</text>
</comment>
<name>A0A7M5WKM5_9CNID</name>
<dbReference type="Pfam" id="PF03176">
    <property type="entry name" value="MMPL"/>
    <property type="match status" value="1"/>
</dbReference>
<feature type="transmembrane region" description="Helical" evidence="7">
    <location>
        <begin position="362"/>
        <end position="386"/>
    </location>
</feature>
<feature type="transmembrane region" description="Helical" evidence="7">
    <location>
        <begin position="754"/>
        <end position="774"/>
    </location>
</feature>
<feature type="transmembrane region" description="Helical" evidence="7">
    <location>
        <begin position="819"/>
        <end position="841"/>
    </location>
</feature>
<keyword evidence="3 7" id="KW-0812">Transmembrane</keyword>
<evidence type="ECO:0000256" key="7">
    <source>
        <dbReference type="SAM" id="Phobius"/>
    </source>
</evidence>
<dbReference type="InterPro" id="IPR053958">
    <property type="entry name" value="HMGCR/SNAP/NPC1-like_SSD"/>
</dbReference>
<feature type="transmembrane region" description="Helical" evidence="7">
    <location>
        <begin position="728"/>
        <end position="747"/>
    </location>
</feature>
<evidence type="ECO:0000256" key="1">
    <source>
        <dbReference type="ARBA" id="ARBA00004141"/>
    </source>
</evidence>
<feature type="transmembrane region" description="Helical" evidence="7">
    <location>
        <begin position="407"/>
        <end position="430"/>
    </location>
</feature>
<feature type="domain" description="SSD" evidence="8">
    <location>
        <begin position="300"/>
        <end position="461"/>
    </location>
</feature>
<dbReference type="PANTHER" id="PTHR10796:SF130">
    <property type="entry name" value="PATCHED DOMAIN-CONTAINING PROTEIN 3-LIKE PROTEIN"/>
    <property type="match status" value="1"/>
</dbReference>
<feature type="domain" description="SSD" evidence="8">
    <location>
        <begin position="751"/>
        <end position="877"/>
    </location>
</feature>
<dbReference type="GO" id="GO:0016020">
    <property type="term" value="C:membrane"/>
    <property type="evidence" value="ECO:0007669"/>
    <property type="project" value="UniProtKB-SubCell"/>
</dbReference>
<evidence type="ECO:0000259" key="8">
    <source>
        <dbReference type="PROSITE" id="PS50156"/>
    </source>
</evidence>
<feature type="region of interest" description="Disordered" evidence="6">
    <location>
        <begin position="1"/>
        <end position="20"/>
    </location>
</feature>
<dbReference type="OrthoDB" id="6510177at2759"/>
<sequence>MPPQANSGAALPTPPSTTTTGVTVVDQYGEEEHDSCCRNLTNTINGALENFFAAIGRGVANNPWKVIIISLVLSLLCMVGVLELQSENRGEKNWVSQTSDPIKHKEWIDDVFPIPSRTSKLLLEKKDGSDLLTRDGLLKLYEEDQKVKGMLFNKTGYQWTDICYSAAGSACIPTSVLELWSYDRAIISNLTNDQIKATINSQGLVSPMTGQNITIERLVGGPVKRGQNGDIEEASVLKVDYRLKKQDIFDEGSGRDVDQYADAWEEELEKTFENGDADYVIFTYSLWANDKASEDASNGDLQFFVVGYILVIIYLSIMLGSFSRIGHKILLAIAGIGVIGISIGIAYGLGSAFQLKYTGVHNVLPFLLLGIGVDDLFVIVQSWDNIGGPIRDHRTIPEKISLAMRHAGVSVLVTSVTDICAFAIGSATILPALRSFSVWCAIGILAIFLLTITLFTALLTLDARRQEKERDACCCCLKLSSDYEPPSCSETKYLKGFLKNYYARVILSTPGKVIVLIAVAGLLGGGLYGMTELEQNFDFVWFLPTDSRPRMFIEKDRIAFPGNGVPGDIYIGRIDYWKDGHVHMDKIKTALENDKFVSEGTVSSWFHHYNEWLHQNHRDMLEDNCVAINKCKTKNDTVFYQLLDVFLAGEGKHYKSLIKMDDKRIRASKIQYTHIQLVGSVQQVDAMDSITGTIKPGLIPDGGEEILPFAFNQNYINWSTNKVISTELVRNIALAGACVLVVTLFLLSNLVASLLVVACVAFSLIEIAAFMGFWGLTIDTVTTIILVIAIGLTVDYSVHIAHGFMASRAGDRNQRMTEALYEVGPAVFHGGFSTFLAFALLSASQSYVFLTFFKVFFLVVIFGMFHGMVFLPVMLSLIGPAPYADHKASKDNAGSQPTDVQRQISQPKGRPSERDHEMVIVIEKGSDNTAYVKE</sequence>
<feature type="transmembrane region" description="Helical" evidence="7">
    <location>
        <begin position="301"/>
        <end position="322"/>
    </location>
</feature>
<dbReference type="EnsemblMetazoa" id="CLYHEMT007665.1">
    <property type="protein sequence ID" value="CLYHEMP007665.1"/>
    <property type="gene ID" value="CLYHEMG007665"/>
</dbReference>
<feature type="transmembrane region" description="Helical" evidence="7">
    <location>
        <begin position="780"/>
        <end position="798"/>
    </location>
</feature>
<evidence type="ECO:0000256" key="4">
    <source>
        <dbReference type="ARBA" id="ARBA00022989"/>
    </source>
</evidence>
<dbReference type="PANTHER" id="PTHR10796">
    <property type="entry name" value="PATCHED-RELATED"/>
    <property type="match status" value="1"/>
</dbReference>
<dbReference type="AlphaFoldDB" id="A0A7M5WKM5"/>
<keyword evidence="10" id="KW-1185">Reference proteome</keyword>
<dbReference type="InterPro" id="IPR000731">
    <property type="entry name" value="SSD"/>
</dbReference>
<evidence type="ECO:0000313" key="9">
    <source>
        <dbReference type="EnsemblMetazoa" id="CLYHEMP007665.1"/>
    </source>
</evidence>
<comment type="subcellular location">
    <subcellularLocation>
        <location evidence="1">Membrane</location>
        <topology evidence="1">Multi-pass membrane protein</topology>
    </subcellularLocation>
</comment>
<dbReference type="PROSITE" id="PS50156">
    <property type="entry name" value="SSD"/>
    <property type="match status" value="2"/>
</dbReference>
<evidence type="ECO:0000256" key="3">
    <source>
        <dbReference type="ARBA" id="ARBA00022692"/>
    </source>
</evidence>
<reference evidence="9" key="1">
    <citation type="submission" date="2021-01" db="UniProtKB">
        <authorList>
            <consortium name="EnsemblMetazoa"/>
        </authorList>
    </citation>
    <scope>IDENTIFICATION</scope>
</reference>
<proteinExistence type="inferred from homology"/>
<dbReference type="SUPFAM" id="SSF82866">
    <property type="entry name" value="Multidrug efflux transporter AcrB transmembrane domain"/>
    <property type="match status" value="2"/>
</dbReference>
<dbReference type="InterPro" id="IPR004869">
    <property type="entry name" value="MMPL_dom"/>
</dbReference>
<evidence type="ECO:0000256" key="6">
    <source>
        <dbReference type="SAM" id="MobiDB-lite"/>
    </source>
</evidence>
<feature type="transmembrane region" description="Helical" evidence="7">
    <location>
        <begin position="847"/>
        <end position="871"/>
    </location>
</feature>
<feature type="region of interest" description="Disordered" evidence="6">
    <location>
        <begin position="888"/>
        <end position="918"/>
    </location>
</feature>
<keyword evidence="4 7" id="KW-1133">Transmembrane helix</keyword>
<evidence type="ECO:0000313" key="10">
    <source>
        <dbReference type="Proteomes" id="UP000594262"/>
    </source>
</evidence>
<accession>A0A7M5WKM5</accession>
<dbReference type="Pfam" id="PF12349">
    <property type="entry name" value="Sterol-sensing"/>
    <property type="match status" value="1"/>
</dbReference>
<feature type="transmembrane region" description="Helical" evidence="7">
    <location>
        <begin position="436"/>
        <end position="461"/>
    </location>
</feature>
<feature type="compositionally biased region" description="Polar residues" evidence="6">
    <location>
        <begin position="892"/>
        <end position="906"/>
    </location>
</feature>
<dbReference type="Proteomes" id="UP000594262">
    <property type="component" value="Unplaced"/>
</dbReference>
<dbReference type="RefSeq" id="XP_066915627.1">
    <property type="nucleotide sequence ID" value="XM_067059526.1"/>
</dbReference>
<evidence type="ECO:0000256" key="5">
    <source>
        <dbReference type="ARBA" id="ARBA00023136"/>
    </source>
</evidence>
<organism evidence="9 10">
    <name type="scientific">Clytia hemisphaerica</name>
    <dbReference type="NCBI Taxonomy" id="252671"/>
    <lineage>
        <taxon>Eukaryota</taxon>
        <taxon>Metazoa</taxon>
        <taxon>Cnidaria</taxon>
        <taxon>Hydrozoa</taxon>
        <taxon>Hydroidolina</taxon>
        <taxon>Leptothecata</taxon>
        <taxon>Obeliida</taxon>
        <taxon>Clytiidae</taxon>
        <taxon>Clytia</taxon>
    </lineage>
</organism>